<protein>
    <recommendedName>
        <fullName evidence="8">Putative NAD(P)H nitroreductase</fullName>
        <ecNumber evidence="8">1.-.-.-</ecNumber>
    </recommendedName>
</protein>
<evidence type="ECO:0000256" key="4">
    <source>
        <dbReference type="ARBA" id="ARBA00022643"/>
    </source>
</evidence>
<reference evidence="10 11" key="1">
    <citation type="submission" date="2020-08" db="EMBL/GenBank/DDBJ databases">
        <title>A Genomic Blueprint of the Chicken Gut Microbiome.</title>
        <authorList>
            <person name="Gilroy R."/>
            <person name="Ravi A."/>
            <person name="Getino M."/>
            <person name="Pursley I."/>
            <person name="Horton D.L."/>
            <person name="Alikhan N.-F."/>
            <person name="Baker D."/>
            <person name="Gharbi K."/>
            <person name="Hall N."/>
            <person name="Watson M."/>
            <person name="Adriaenssens E.M."/>
            <person name="Foster-Nyarko E."/>
            <person name="Jarju S."/>
            <person name="Secka A."/>
            <person name="Antonio M."/>
            <person name="Oren A."/>
            <person name="Chaudhuri R."/>
            <person name="La Ragione R.M."/>
            <person name="Hildebrand F."/>
            <person name="Pallen M.J."/>
        </authorList>
    </citation>
    <scope>NUCLEOTIDE SEQUENCE [LARGE SCALE GENOMIC DNA]</scope>
    <source>
        <strain evidence="10 11">Sa1CUA4</strain>
    </source>
</reference>
<dbReference type="PANTHER" id="PTHR43821:SF1">
    <property type="entry name" value="NAD(P)H NITROREDUCTASE YDJA-RELATED"/>
    <property type="match status" value="1"/>
</dbReference>
<comment type="cofactor">
    <cofactor evidence="1 8">
        <name>FMN</name>
        <dbReference type="ChEBI" id="CHEBI:58210"/>
    </cofactor>
</comment>
<organism evidence="10 11">
    <name type="scientific">Microbacterium gallinarum</name>
    <dbReference type="NCBI Taxonomy" id="2762209"/>
    <lineage>
        <taxon>Bacteria</taxon>
        <taxon>Bacillati</taxon>
        <taxon>Actinomycetota</taxon>
        <taxon>Actinomycetes</taxon>
        <taxon>Micrococcales</taxon>
        <taxon>Microbacteriaceae</taxon>
        <taxon>Microbacterium</taxon>
    </lineage>
</organism>
<dbReference type="InterPro" id="IPR000415">
    <property type="entry name" value="Nitroreductase-like"/>
</dbReference>
<dbReference type="SUPFAM" id="SSF55469">
    <property type="entry name" value="FMN-dependent nitroreductase-like"/>
    <property type="match status" value="1"/>
</dbReference>
<accession>A0ABR8X246</accession>
<dbReference type="RefSeq" id="WP_191766117.1">
    <property type="nucleotide sequence ID" value="NZ_JACSPM010000002.1"/>
</dbReference>
<evidence type="ECO:0000256" key="3">
    <source>
        <dbReference type="ARBA" id="ARBA00022630"/>
    </source>
</evidence>
<dbReference type="InterPro" id="IPR052530">
    <property type="entry name" value="NAD(P)H_nitroreductase"/>
</dbReference>
<keyword evidence="11" id="KW-1185">Reference proteome</keyword>
<evidence type="ECO:0000256" key="7">
    <source>
        <dbReference type="ARBA" id="ARBA00023027"/>
    </source>
</evidence>
<keyword evidence="4 8" id="KW-0288">FMN</keyword>
<evidence type="ECO:0000256" key="2">
    <source>
        <dbReference type="ARBA" id="ARBA00007118"/>
    </source>
</evidence>
<dbReference type="Proteomes" id="UP000602532">
    <property type="component" value="Unassembled WGS sequence"/>
</dbReference>
<dbReference type="PANTHER" id="PTHR43821">
    <property type="entry name" value="NAD(P)H NITROREDUCTASE YDJA-RELATED"/>
    <property type="match status" value="1"/>
</dbReference>
<comment type="caution">
    <text evidence="10">The sequence shown here is derived from an EMBL/GenBank/DDBJ whole genome shotgun (WGS) entry which is preliminary data.</text>
</comment>
<evidence type="ECO:0000256" key="8">
    <source>
        <dbReference type="PIRNR" id="PIRNR000232"/>
    </source>
</evidence>
<feature type="domain" description="Nitroreductase" evidence="9">
    <location>
        <begin position="10"/>
        <end position="156"/>
    </location>
</feature>
<dbReference type="PIRSF" id="PIRSF000232">
    <property type="entry name" value="YdjA"/>
    <property type="match status" value="1"/>
</dbReference>
<evidence type="ECO:0000313" key="11">
    <source>
        <dbReference type="Proteomes" id="UP000602532"/>
    </source>
</evidence>
<proteinExistence type="inferred from homology"/>
<dbReference type="InterPro" id="IPR026021">
    <property type="entry name" value="YdjA-like"/>
</dbReference>
<keyword evidence="3 8" id="KW-0285">Flavoprotein</keyword>
<evidence type="ECO:0000313" key="10">
    <source>
        <dbReference type="EMBL" id="MBD8023358.1"/>
    </source>
</evidence>
<name>A0ABR8X246_9MICO</name>
<dbReference type="InterPro" id="IPR029479">
    <property type="entry name" value="Nitroreductase"/>
</dbReference>
<keyword evidence="5 8" id="KW-0521">NADP</keyword>
<evidence type="ECO:0000256" key="5">
    <source>
        <dbReference type="ARBA" id="ARBA00022857"/>
    </source>
</evidence>
<dbReference type="EMBL" id="JACSPM010000002">
    <property type="protein sequence ID" value="MBD8023358.1"/>
    <property type="molecule type" value="Genomic_DNA"/>
</dbReference>
<keyword evidence="6 8" id="KW-0560">Oxidoreductase</keyword>
<keyword evidence="7 8" id="KW-0520">NAD</keyword>
<dbReference type="Pfam" id="PF00881">
    <property type="entry name" value="Nitroreductase"/>
    <property type="match status" value="1"/>
</dbReference>
<comment type="similarity">
    <text evidence="2 8">Belongs to the nitroreductase family.</text>
</comment>
<dbReference type="EC" id="1.-.-.-" evidence="8"/>
<evidence type="ECO:0000256" key="1">
    <source>
        <dbReference type="ARBA" id="ARBA00001917"/>
    </source>
</evidence>
<sequence>MPSGSALEAVRARRSWSKVTDEAPTHAELLTLVTAAGRVADHSSLRPWRLIELRGSDRERLGRAIAKVQGDKSPSTKPLRAPLLIAVVASYKKSDKVPRWEQEAVASGVAHVLSLLLDEAGWGVIWRTGGYTRAKAVAKAHGLDKNEQLLGWLYVGGKPPRERLGRRKAVEARKLVSRMPASKKD</sequence>
<evidence type="ECO:0000259" key="9">
    <source>
        <dbReference type="Pfam" id="PF00881"/>
    </source>
</evidence>
<gene>
    <name evidence="10" type="ORF">H9622_07095</name>
</gene>
<evidence type="ECO:0000256" key="6">
    <source>
        <dbReference type="ARBA" id="ARBA00023002"/>
    </source>
</evidence>
<dbReference type="Gene3D" id="3.40.109.10">
    <property type="entry name" value="NADH Oxidase"/>
    <property type="match status" value="1"/>
</dbReference>